<reference evidence="2" key="1">
    <citation type="journal article" date="2014" name="Int. J. Syst. Evol. Microbiol.">
        <title>Complete genome sequence of Corynebacterium casei LMG S-19264T (=DSM 44701T), isolated from a smear-ripened cheese.</title>
        <authorList>
            <consortium name="US DOE Joint Genome Institute (JGI-PGF)"/>
            <person name="Walter F."/>
            <person name="Albersmeier A."/>
            <person name="Kalinowski J."/>
            <person name="Ruckert C."/>
        </authorList>
    </citation>
    <scope>NUCLEOTIDE SEQUENCE</scope>
    <source>
        <strain evidence="2">CGMCC 1.15367</strain>
    </source>
</reference>
<dbReference type="AlphaFoldDB" id="A0A917EBX5"/>
<dbReference type="Proteomes" id="UP000644699">
    <property type="component" value="Unassembled WGS sequence"/>
</dbReference>
<feature type="compositionally biased region" description="Basic and acidic residues" evidence="1">
    <location>
        <begin position="1"/>
        <end position="34"/>
    </location>
</feature>
<reference evidence="2" key="2">
    <citation type="submission" date="2020-09" db="EMBL/GenBank/DDBJ databases">
        <authorList>
            <person name="Sun Q."/>
            <person name="Zhou Y."/>
        </authorList>
    </citation>
    <scope>NUCLEOTIDE SEQUENCE</scope>
    <source>
        <strain evidence="2">CGMCC 1.15367</strain>
    </source>
</reference>
<sequence length="66" mass="7295">MRTAGHRTEDDLPERDANPDRDTLDRPAGKKDGSSSDSLTETARLLIWPGHQTVDHRPPAFDGVKS</sequence>
<evidence type="ECO:0000313" key="3">
    <source>
        <dbReference type="Proteomes" id="UP000644699"/>
    </source>
</evidence>
<dbReference type="EMBL" id="BMIQ01000008">
    <property type="protein sequence ID" value="GGE18091.1"/>
    <property type="molecule type" value="Genomic_DNA"/>
</dbReference>
<feature type="region of interest" description="Disordered" evidence="1">
    <location>
        <begin position="1"/>
        <end position="43"/>
    </location>
</feature>
<name>A0A917EBX5_9HYPH</name>
<accession>A0A917EBX5</accession>
<comment type="caution">
    <text evidence="2">The sequence shown here is derived from an EMBL/GenBank/DDBJ whole genome shotgun (WGS) entry which is preliminary data.</text>
</comment>
<keyword evidence="3" id="KW-1185">Reference proteome</keyword>
<protein>
    <submittedName>
        <fullName evidence="2">Uncharacterized protein</fullName>
    </submittedName>
</protein>
<organism evidence="2 3">
    <name type="scientific">Aureimonas endophytica</name>
    <dbReference type="NCBI Taxonomy" id="2027858"/>
    <lineage>
        <taxon>Bacteria</taxon>
        <taxon>Pseudomonadati</taxon>
        <taxon>Pseudomonadota</taxon>
        <taxon>Alphaproteobacteria</taxon>
        <taxon>Hyphomicrobiales</taxon>
        <taxon>Aurantimonadaceae</taxon>
        <taxon>Aureimonas</taxon>
    </lineage>
</organism>
<proteinExistence type="predicted"/>
<evidence type="ECO:0000313" key="2">
    <source>
        <dbReference type="EMBL" id="GGE18091.1"/>
    </source>
</evidence>
<gene>
    <name evidence="2" type="ORF">GCM10011390_41590</name>
</gene>
<evidence type="ECO:0000256" key="1">
    <source>
        <dbReference type="SAM" id="MobiDB-lite"/>
    </source>
</evidence>